<reference evidence="6" key="1">
    <citation type="submission" date="2023-07" db="EMBL/GenBank/DDBJ databases">
        <title>30 novel species of actinomycetes from the DSMZ collection.</title>
        <authorList>
            <person name="Nouioui I."/>
        </authorList>
    </citation>
    <scope>NUCLEOTIDE SEQUENCE [LARGE SCALE GENOMIC DNA]</scope>
    <source>
        <strain evidence="6">DSM 42041</strain>
    </source>
</reference>
<dbReference type="Pfam" id="PF00291">
    <property type="entry name" value="PALP"/>
    <property type="match status" value="1"/>
</dbReference>
<keyword evidence="3" id="KW-0456">Lyase</keyword>
<gene>
    <name evidence="5" type="ORF">RM572_11780</name>
</gene>
<feature type="domain" description="Tryptophan synthase beta chain-like PALP" evidence="4">
    <location>
        <begin position="43"/>
        <end position="311"/>
    </location>
</feature>
<dbReference type="InterPro" id="IPR001926">
    <property type="entry name" value="TrpB-like_PALP"/>
</dbReference>
<dbReference type="InterPro" id="IPR050147">
    <property type="entry name" value="Ser/Thr_Dehydratase"/>
</dbReference>
<organism evidence="5 6">
    <name type="scientific">Streptomyces hazeniae</name>
    <dbReference type="NCBI Taxonomy" id="3075538"/>
    <lineage>
        <taxon>Bacteria</taxon>
        <taxon>Bacillati</taxon>
        <taxon>Actinomycetota</taxon>
        <taxon>Actinomycetes</taxon>
        <taxon>Kitasatosporales</taxon>
        <taxon>Streptomycetaceae</taxon>
        <taxon>Streptomyces</taxon>
    </lineage>
</organism>
<evidence type="ECO:0000259" key="4">
    <source>
        <dbReference type="Pfam" id="PF00291"/>
    </source>
</evidence>
<dbReference type="SUPFAM" id="SSF53686">
    <property type="entry name" value="Tryptophan synthase beta subunit-like PLP-dependent enzymes"/>
    <property type="match status" value="1"/>
</dbReference>
<evidence type="ECO:0000256" key="2">
    <source>
        <dbReference type="ARBA" id="ARBA00022898"/>
    </source>
</evidence>
<dbReference type="InterPro" id="IPR000634">
    <property type="entry name" value="Ser/Thr_deHydtase_PyrdxlP-BS"/>
</dbReference>
<comment type="caution">
    <text evidence="5">The sequence shown here is derived from an EMBL/GenBank/DDBJ whole genome shotgun (WGS) entry which is preliminary data.</text>
</comment>
<dbReference type="PROSITE" id="PS00165">
    <property type="entry name" value="DEHYDRATASE_SER_THR"/>
    <property type="match status" value="1"/>
</dbReference>
<keyword evidence="2" id="KW-0663">Pyridoxal phosphate</keyword>
<evidence type="ECO:0000256" key="3">
    <source>
        <dbReference type="ARBA" id="ARBA00023239"/>
    </source>
</evidence>
<proteinExistence type="predicted"/>
<evidence type="ECO:0000313" key="5">
    <source>
        <dbReference type="EMBL" id="MDT0379446.1"/>
    </source>
</evidence>
<sequence>MTLSYADVTAARARIAGHTRPVALSAPEPLACAGEDSGGGKARLTLAYEFAQHTGSFKARGAANFAAAHAEAGTLPPSGLVIASGGNAGLACAWAARRHGVPATVFLPETAPAVKVARLHALGADVRQVGTEYADALEASRKFAAETGALPSHAYDLPHIAAGAGTLLEEIHDARPDVDTVVVAVGGGGLFAGVTAAAHEHGIRVVAAEPEHCRALNAALEAGSPVDVPVRSVAADALGARRATAMAVDWAQRADVVSLLVPDEAIVAARQALWDERRLAVEHAAATAWAALRTGAYRPAPGEHVCLVLCGANTDPSDLTGPR</sequence>
<dbReference type="EMBL" id="JAVREQ010000008">
    <property type="protein sequence ID" value="MDT0379446.1"/>
    <property type="molecule type" value="Genomic_DNA"/>
</dbReference>
<name>A0ABU2NS71_9ACTN</name>
<dbReference type="Gene3D" id="3.40.50.1100">
    <property type="match status" value="2"/>
</dbReference>
<dbReference type="PANTHER" id="PTHR48078:SF6">
    <property type="entry name" value="L-THREONINE DEHYDRATASE CATABOLIC TDCB"/>
    <property type="match status" value="1"/>
</dbReference>
<protein>
    <submittedName>
        <fullName evidence="5">Serine/threonine dehydratase</fullName>
    </submittedName>
</protein>
<dbReference type="NCBIfam" id="NF006094">
    <property type="entry name" value="PRK08246.1"/>
    <property type="match status" value="1"/>
</dbReference>
<comment type="cofactor">
    <cofactor evidence="1">
        <name>pyridoxal 5'-phosphate</name>
        <dbReference type="ChEBI" id="CHEBI:597326"/>
    </cofactor>
</comment>
<accession>A0ABU2NS71</accession>
<dbReference type="RefSeq" id="WP_311673240.1">
    <property type="nucleotide sequence ID" value="NZ_JAVREQ010000008.1"/>
</dbReference>
<evidence type="ECO:0000313" key="6">
    <source>
        <dbReference type="Proteomes" id="UP001183414"/>
    </source>
</evidence>
<dbReference type="PANTHER" id="PTHR48078">
    <property type="entry name" value="THREONINE DEHYDRATASE, MITOCHONDRIAL-RELATED"/>
    <property type="match status" value="1"/>
</dbReference>
<dbReference type="InterPro" id="IPR036052">
    <property type="entry name" value="TrpB-like_PALP_sf"/>
</dbReference>
<dbReference type="Proteomes" id="UP001183414">
    <property type="component" value="Unassembled WGS sequence"/>
</dbReference>
<keyword evidence="6" id="KW-1185">Reference proteome</keyword>
<evidence type="ECO:0000256" key="1">
    <source>
        <dbReference type="ARBA" id="ARBA00001933"/>
    </source>
</evidence>